<gene>
    <name evidence="8" type="primary">tilS</name>
    <name evidence="10" type="ORF">A7K91_21505</name>
</gene>
<proteinExistence type="inferred from homology"/>
<dbReference type="SMART" id="SM00977">
    <property type="entry name" value="TilS_C"/>
    <property type="match status" value="1"/>
</dbReference>
<evidence type="ECO:0000256" key="8">
    <source>
        <dbReference type="HAMAP-Rule" id="MF_01161"/>
    </source>
</evidence>
<comment type="domain">
    <text evidence="8">The N-terminal region contains the highly conserved SGGXDS motif, predicted to be a P-loop motif involved in ATP binding.</text>
</comment>
<dbReference type="NCBIfam" id="TIGR02432">
    <property type="entry name" value="lysidine_TilS_N"/>
    <property type="match status" value="1"/>
</dbReference>
<evidence type="ECO:0000313" key="11">
    <source>
        <dbReference type="Proteomes" id="UP000092024"/>
    </source>
</evidence>
<dbReference type="InterPro" id="IPR012796">
    <property type="entry name" value="Lysidine-tRNA-synth_C"/>
</dbReference>
<comment type="caution">
    <text evidence="10">The sequence shown here is derived from an EMBL/GenBank/DDBJ whole genome shotgun (WGS) entry which is preliminary data.</text>
</comment>
<dbReference type="NCBIfam" id="TIGR02433">
    <property type="entry name" value="lysidine_TilS_C"/>
    <property type="match status" value="1"/>
</dbReference>
<evidence type="ECO:0000256" key="3">
    <source>
        <dbReference type="ARBA" id="ARBA00022598"/>
    </source>
</evidence>
<dbReference type="GO" id="GO:0005524">
    <property type="term" value="F:ATP binding"/>
    <property type="evidence" value="ECO:0007669"/>
    <property type="project" value="UniProtKB-UniRule"/>
</dbReference>
<dbReference type="GO" id="GO:0005737">
    <property type="term" value="C:cytoplasm"/>
    <property type="evidence" value="ECO:0007669"/>
    <property type="project" value="UniProtKB-SubCell"/>
</dbReference>
<dbReference type="STRING" id="1844972.A7K91_21505"/>
<dbReference type="InterPro" id="IPR014729">
    <property type="entry name" value="Rossmann-like_a/b/a_fold"/>
</dbReference>
<evidence type="ECO:0000259" key="9">
    <source>
        <dbReference type="SMART" id="SM00977"/>
    </source>
</evidence>
<dbReference type="SUPFAM" id="SSF82829">
    <property type="entry name" value="MesJ substrate recognition domain-like"/>
    <property type="match status" value="1"/>
</dbReference>
<evidence type="ECO:0000313" key="10">
    <source>
        <dbReference type="EMBL" id="OBR68465.1"/>
    </source>
</evidence>
<evidence type="ECO:0000256" key="7">
    <source>
        <dbReference type="ARBA" id="ARBA00048539"/>
    </source>
</evidence>
<name>A0A1A5YSS9_9BACL</name>
<comment type="function">
    <text evidence="8">Ligates lysine onto the cytidine present at position 34 of the AUA codon-specific tRNA(Ile) that contains the anticodon CAU, in an ATP-dependent manner. Cytidine is converted to lysidine, thus changing the amino acid specificity of the tRNA from methionine to isoleucine.</text>
</comment>
<evidence type="ECO:0000256" key="2">
    <source>
        <dbReference type="ARBA" id="ARBA00022490"/>
    </source>
</evidence>
<dbReference type="Proteomes" id="UP000092024">
    <property type="component" value="Unassembled WGS sequence"/>
</dbReference>
<dbReference type="Pfam" id="PF11734">
    <property type="entry name" value="TilS_C"/>
    <property type="match status" value="1"/>
</dbReference>
<keyword evidence="6 8" id="KW-0067">ATP-binding</keyword>
<dbReference type="AlphaFoldDB" id="A0A1A5YSS9"/>
<dbReference type="EMBL" id="LYPA01000026">
    <property type="protein sequence ID" value="OBR68465.1"/>
    <property type="molecule type" value="Genomic_DNA"/>
</dbReference>
<protein>
    <recommendedName>
        <fullName evidence="8">tRNA(Ile)-lysidine synthase</fullName>
        <ecNumber evidence="8">6.3.4.19</ecNumber>
    </recommendedName>
    <alternativeName>
        <fullName evidence="8">tRNA(Ile)-2-lysyl-cytidine synthase</fullName>
    </alternativeName>
    <alternativeName>
        <fullName evidence="8">tRNA(Ile)-lysidine synthetase</fullName>
    </alternativeName>
</protein>
<evidence type="ECO:0000256" key="1">
    <source>
        <dbReference type="ARBA" id="ARBA00004496"/>
    </source>
</evidence>
<dbReference type="Pfam" id="PF01171">
    <property type="entry name" value="ATP_bind_3"/>
    <property type="match status" value="1"/>
</dbReference>
<dbReference type="GO" id="GO:0006400">
    <property type="term" value="P:tRNA modification"/>
    <property type="evidence" value="ECO:0007669"/>
    <property type="project" value="UniProtKB-UniRule"/>
</dbReference>
<dbReference type="InterPro" id="IPR012094">
    <property type="entry name" value="tRNA_Ile_lys_synt"/>
</dbReference>
<keyword evidence="4 8" id="KW-0819">tRNA processing</keyword>
<dbReference type="GO" id="GO:0032267">
    <property type="term" value="F:tRNA(Ile)-lysidine synthase activity"/>
    <property type="evidence" value="ECO:0007669"/>
    <property type="project" value="UniProtKB-EC"/>
</dbReference>
<dbReference type="PANTHER" id="PTHR43033">
    <property type="entry name" value="TRNA(ILE)-LYSIDINE SYNTHASE-RELATED"/>
    <property type="match status" value="1"/>
</dbReference>
<dbReference type="InterPro" id="IPR012795">
    <property type="entry name" value="tRNA_Ile_lys_synt_N"/>
</dbReference>
<dbReference type="SUPFAM" id="SSF56037">
    <property type="entry name" value="PheT/TilS domain"/>
    <property type="match status" value="1"/>
</dbReference>
<comment type="catalytic activity">
    <reaction evidence="7 8">
        <text>cytidine(34) in tRNA(Ile2) + L-lysine + ATP = lysidine(34) in tRNA(Ile2) + AMP + diphosphate + H(+)</text>
        <dbReference type="Rhea" id="RHEA:43744"/>
        <dbReference type="Rhea" id="RHEA-COMP:10625"/>
        <dbReference type="Rhea" id="RHEA-COMP:10670"/>
        <dbReference type="ChEBI" id="CHEBI:15378"/>
        <dbReference type="ChEBI" id="CHEBI:30616"/>
        <dbReference type="ChEBI" id="CHEBI:32551"/>
        <dbReference type="ChEBI" id="CHEBI:33019"/>
        <dbReference type="ChEBI" id="CHEBI:82748"/>
        <dbReference type="ChEBI" id="CHEBI:83665"/>
        <dbReference type="ChEBI" id="CHEBI:456215"/>
        <dbReference type="EC" id="6.3.4.19"/>
    </reaction>
</comment>
<keyword evidence="3 8" id="KW-0436">Ligase</keyword>
<feature type="domain" description="Lysidine-tRNA(Ile) synthetase C-terminal" evidence="9">
    <location>
        <begin position="394"/>
        <end position="467"/>
    </location>
</feature>
<feature type="binding site" evidence="8">
    <location>
        <begin position="26"/>
        <end position="31"/>
    </location>
    <ligand>
        <name>ATP</name>
        <dbReference type="ChEBI" id="CHEBI:30616"/>
    </ligand>
</feature>
<reference evidence="10 11" key="1">
    <citation type="submission" date="2016-05" db="EMBL/GenBank/DDBJ databases">
        <title>Paenibacillus oryzae. sp. nov., isolated from the rice root.</title>
        <authorList>
            <person name="Zhang J."/>
            <person name="Zhang X."/>
        </authorList>
    </citation>
    <scope>NUCLEOTIDE SEQUENCE [LARGE SCALE GENOMIC DNA]</scope>
    <source>
        <strain evidence="10 11">1DrF-4</strain>
    </source>
</reference>
<keyword evidence="5 8" id="KW-0547">Nucleotide-binding</keyword>
<evidence type="ECO:0000256" key="6">
    <source>
        <dbReference type="ARBA" id="ARBA00022840"/>
    </source>
</evidence>
<evidence type="ECO:0000256" key="4">
    <source>
        <dbReference type="ARBA" id="ARBA00022694"/>
    </source>
</evidence>
<dbReference type="PANTHER" id="PTHR43033:SF1">
    <property type="entry name" value="TRNA(ILE)-LYSIDINE SYNTHASE-RELATED"/>
    <property type="match status" value="1"/>
</dbReference>
<comment type="similarity">
    <text evidence="8">Belongs to the tRNA(Ile)-lysidine synthase family.</text>
</comment>
<keyword evidence="2 8" id="KW-0963">Cytoplasm</keyword>
<dbReference type="EC" id="6.3.4.19" evidence="8"/>
<dbReference type="SUPFAM" id="SSF52402">
    <property type="entry name" value="Adenine nucleotide alpha hydrolases-like"/>
    <property type="match status" value="1"/>
</dbReference>
<comment type="subcellular location">
    <subcellularLocation>
        <location evidence="1 8">Cytoplasm</location>
    </subcellularLocation>
</comment>
<dbReference type="Gene3D" id="1.20.59.20">
    <property type="match status" value="1"/>
</dbReference>
<sequence>MVSAFQKVAEKKELWRYGDAIVVAVSGGPDSMALLHLLHSVSKEQRLRLVAAHVNHGFRGEESERELQTVVRFAEGLELPCETVTLDMPAYLQENRLNLQAAAREKRYAFLRDTAERNGASIIALAHHADDQAETVLMRLIRGAGLGGLSGMTDKRAEKNMELIRPLLRMNKSGLLQYCEDYGIPYMVDSSNAKRDYFRNKVRLDILPYLEQYNPRLSSSLQRLAEVAGAEGDYMEQQTELLLESIVSRRQGHLEVSCADLTRLHVALQRRLIKLILRYLLQENDYLSFEGIEKMRLAALPESPSTWRMDIGANLVCVREYGIMRWFRERSDAAVPALGAGGYVYKIAPGLQALEAEPSGWTFTFHWSAEPEAGNEQTAGYLACFDCSQLELPLVIRSRLPGDRIQVLGLNGSKKVQDMFVDEKVPPSCRALYPLLCDAGGRLLWIPGIRRSSHALAVKDGRELLYITARNE</sequence>
<dbReference type="HAMAP" id="MF_01161">
    <property type="entry name" value="tRNA_Ile_lys_synt"/>
    <property type="match status" value="1"/>
</dbReference>
<dbReference type="InterPro" id="IPR011063">
    <property type="entry name" value="TilS/TtcA_N"/>
</dbReference>
<dbReference type="CDD" id="cd01992">
    <property type="entry name" value="TilS_N"/>
    <property type="match status" value="1"/>
</dbReference>
<organism evidence="10 11">
    <name type="scientific">Paenibacillus oryzae</name>
    <dbReference type="NCBI Taxonomy" id="1844972"/>
    <lineage>
        <taxon>Bacteria</taxon>
        <taxon>Bacillati</taxon>
        <taxon>Bacillota</taxon>
        <taxon>Bacilli</taxon>
        <taxon>Bacillales</taxon>
        <taxon>Paenibacillaceae</taxon>
        <taxon>Paenibacillus</taxon>
    </lineage>
</organism>
<keyword evidence="11" id="KW-1185">Reference proteome</keyword>
<accession>A0A1A5YSS9</accession>
<dbReference type="Gene3D" id="3.40.50.620">
    <property type="entry name" value="HUPs"/>
    <property type="match status" value="1"/>
</dbReference>
<evidence type="ECO:0000256" key="5">
    <source>
        <dbReference type="ARBA" id="ARBA00022741"/>
    </source>
</evidence>